<dbReference type="PANTHER" id="PTHR23322">
    <property type="entry name" value="FAS-ASSOCIATED PROTEIN"/>
    <property type="match status" value="1"/>
</dbReference>
<sequence>MSSRIRAENEINNIVRRVTNIPRNLLRGFSRAMNQGIDLIKGRQNYNQTFRSHQPLNFPYQETSNVPLHHPPVVQEEWAFLANFEQQYGTMHPFFYACRFSDALKIAHDERKLMFMYIHSPEHPFAPSFCRETLSSELIVQFLDANFVCWAGLTGRGEGLQMANQLRVSSFPFCAVVSSPVGGDSLSVLQQLEGPVSPAELVEILQKTIDGQGVAFGSDRYKQEETIKADQRLREEQDVAYLAALQIDEEKERLQKKPSSDDKDSKTRENKESSVSKQTNKVKLVTIDGQTSRKSNTNKGKKAAEVTQILIRFPNGERREHSFLSTDKIKAIYGFIDSLGLVENYKLISNFPRKVYGADQMRMSLKEAGLHPKASLFLELL</sequence>
<dbReference type="InterPro" id="IPR036249">
    <property type="entry name" value="Thioredoxin-like_sf"/>
</dbReference>
<protein>
    <recommendedName>
        <fullName evidence="3">UBX domain-containing protein</fullName>
    </recommendedName>
</protein>
<evidence type="ECO:0000256" key="2">
    <source>
        <dbReference type="SAM" id="MobiDB-lite"/>
    </source>
</evidence>
<dbReference type="InterPro" id="IPR049483">
    <property type="entry name" value="FAF1_2-like_UAS"/>
</dbReference>
<dbReference type="Proteomes" id="UP001632038">
    <property type="component" value="Unassembled WGS sequence"/>
</dbReference>
<evidence type="ECO:0000313" key="4">
    <source>
        <dbReference type="EMBL" id="KAL3628868.1"/>
    </source>
</evidence>
<dbReference type="InterPro" id="IPR006577">
    <property type="entry name" value="UAS"/>
</dbReference>
<dbReference type="SMART" id="SM00594">
    <property type="entry name" value="UAS"/>
    <property type="match status" value="1"/>
</dbReference>
<feature type="compositionally biased region" description="Basic and acidic residues" evidence="2">
    <location>
        <begin position="251"/>
        <end position="274"/>
    </location>
</feature>
<feature type="compositionally biased region" description="Polar residues" evidence="2">
    <location>
        <begin position="288"/>
        <end position="298"/>
    </location>
</feature>
<dbReference type="Gene3D" id="3.10.20.90">
    <property type="entry name" value="Phosphatidylinositol 3-kinase Catalytic Subunit, Chain A, domain 1"/>
    <property type="match status" value="1"/>
</dbReference>
<dbReference type="SUPFAM" id="SSF54236">
    <property type="entry name" value="Ubiquitin-like"/>
    <property type="match status" value="1"/>
</dbReference>
<name>A0ABD3CG72_9LAMI</name>
<evidence type="ECO:0000313" key="5">
    <source>
        <dbReference type="Proteomes" id="UP001632038"/>
    </source>
</evidence>
<dbReference type="Pfam" id="PF21021">
    <property type="entry name" value="FAF1"/>
    <property type="match status" value="1"/>
</dbReference>
<dbReference type="PROSITE" id="PS50033">
    <property type="entry name" value="UBX"/>
    <property type="match status" value="1"/>
</dbReference>
<accession>A0ABD3CG72</accession>
<dbReference type="CDD" id="cd02958">
    <property type="entry name" value="UAS"/>
    <property type="match status" value="1"/>
</dbReference>
<dbReference type="PANTHER" id="PTHR23322:SF71">
    <property type="entry name" value="UBIQUITIN-ASSOCIATED (UBA) PROTEIN-RELATED"/>
    <property type="match status" value="1"/>
</dbReference>
<gene>
    <name evidence="4" type="ORF">CASFOL_027914</name>
</gene>
<evidence type="ECO:0000256" key="1">
    <source>
        <dbReference type="ARBA" id="ARBA00022786"/>
    </source>
</evidence>
<feature type="domain" description="UBX" evidence="3">
    <location>
        <begin position="302"/>
        <end position="378"/>
    </location>
</feature>
<dbReference type="AlphaFoldDB" id="A0ABD3CG72"/>
<keyword evidence="5" id="KW-1185">Reference proteome</keyword>
<keyword evidence="1" id="KW-0833">Ubl conjugation pathway</keyword>
<dbReference type="CDD" id="cd01767">
    <property type="entry name" value="UBX"/>
    <property type="match status" value="1"/>
</dbReference>
<dbReference type="InterPro" id="IPR029071">
    <property type="entry name" value="Ubiquitin-like_domsf"/>
</dbReference>
<dbReference type="InterPro" id="IPR001012">
    <property type="entry name" value="UBX_dom"/>
</dbReference>
<dbReference type="SUPFAM" id="SSF52833">
    <property type="entry name" value="Thioredoxin-like"/>
    <property type="match status" value="1"/>
</dbReference>
<dbReference type="Pfam" id="PF00789">
    <property type="entry name" value="UBX"/>
    <property type="match status" value="1"/>
</dbReference>
<dbReference type="Gene3D" id="3.40.30.10">
    <property type="entry name" value="Glutaredoxin"/>
    <property type="match status" value="1"/>
</dbReference>
<dbReference type="EMBL" id="JAVIJP010000036">
    <property type="protein sequence ID" value="KAL3628868.1"/>
    <property type="molecule type" value="Genomic_DNA"/>
</dbReference>
<dbReference type="SMART" id="SM00166">
    <property type="entry name" value="UBX"/>
    <property type="match status" value="1"/>
</dbReference>
<organism evidence="4 5">
    <name type="scientific">Castilleja foliolosa</name>
    <dbReference type="NCBI Taxonomy" id="1961234"/>
    <lineage>
        <taxon>Eukaryota</taxon>
        <taxon>Viridiplantae</taxon>
        <taxon>Streptophyta</taxon>
        <taxon>Embryophyta</taxon>
        <taxon>Tracheophyta</taxon>
        <taxon>Spermatophyta</taxon>
        <taxon>Magnoliopsida</taxon>
        <taxon>eudicotyledons</taxon>
        <taxon>Gunneridae</taxon>
        <taxon>Pentapetalae</taxon>
        <taxon>asterids</taxon>
        <taxon>lamiids</taxon>
        <taxon>Lamiales</taxon>
        <taxon>Orobanchaceae</taxon>
        <taxon>Pedicularideae</taxon>
        <taxon>Castillejinae</taxon>
        <taxon>Castilleja</taxon>
    </lineage>
</organism>
<dbReference type="InterPro" id="IPR050730">
    <property type="entry name" value="UBX_domain-protein"/>
</dbReference>
<comment type="caution">
    <text evidence="4">The sequence shown here is derived from an EMBL/GenBank/DDBJ whole genome shotgun (WGS) entry which is preliminary data.</text>
</comment>
<evidence type="ECO:0000259" key="3">
    <source>
        <dbReference type="PROSITE" id="PS50033"/>
    </source>
</evidence>
<reference evidence="5" key="1">
    <citation type="journal article" date="2024" name="IScience">
        <title>Strigolactones Initiate the Formation of Haustorium-like Structures in Castilleja.</title>
        <authorList>
            <person name="Buerger M."/>
            <person name="Peterson D."/>
            <person name="Chory J."/>
        </authorList>
    </citation>
    <scope>NUCLEOTIDE SEQUENCE [LARGE SCALE GENOMIC DNA]</scope>
</reference>
<feature type="region of interest" description="Disordered" evidence="2">
    <location>
        <begin position="251"/>
        <end position="301"/>
    </location>
</feature>
<proteinExistence type="predicted"/>